<dbReference type="GO" id="GO:0008270">
    <property type="term" value="F:zinc ion binding"/>
    <property type="evidence" value="ECO:0007669"/>
    <property type="project" value="UniProtKB-KW"/>
</dbReference>
<name>A0A6V7PPV5_ANACO</name>
<feature type="compositionally biased region" description="Basic residues" evidence="2">
    <location>
        <begin position="347"/>
        <end position="361"/>
    </location>
</feature>
<proteinExistence type="predicted"/>
<reference evidence="4" key="1">
    <citation type="submission" date="2020-07" db="EMBL/GenBank/DDBJ databases">
        <authorList>
            <person name="Lin J."/>
        </authorList>
    </citation>
    <scope>NUCLEOTIDE SEQUENCE</scope>
</reference>
<evidence type="ECO:0000313" key="4">
    <source>
        <dbReference type="EMBL" id="CAD1832698.1"/>
    </source>
</evidence>
<dbReference type="AlphaFoldDB" id="A0A6V7PPV5"/>
<keyword evidence="1" id="KW-0862">Zinc</keyword>
<protein>
    <recommendedName>
        <fullName evidence="3">CCHC-type domain-containing protein</fullName>
    </recommendedName>
</protein>
<dbReference type="PANTHER" id="PTHR15503">
    <property type="entry name" value="LDOC1 RELATED"/>
    <property type="match status" value="1"/>
</dbReference>
<sequence length="562" mass="63170">MASNFAEGYVGGRQRNIGMTIPITRSQSAGADDAAHPEEVETSATSGSSEVRDLRAQLAVLTDLLAQQTAAAQRQVEVAQRQEARMKHLEDLLLQQAAASRETQGPTPPAPVVDAAPRAQSPAPSSSRAAPATAPREEVAAALPVQRPVTGAAFPMMAEEAERDRLMERLGEFRRCSPRTFDGENVDHWIVEKWLMHMEKPFRDTFVEKRDRDNPNTDLAAITWTRFKELLLAHHFPTSVKRKMEQDLRGLRQDERSVAEYEREFSRILHCVPFVVRDDEDKARIFERGLRPSIFRLVQSSNLQTYREVVDRALIVEAGAADLQERRESLEKGKGKRPAAEGASQTHSRRPPRHPRSRSQSRGRGQSTQRGGPDRRQAPRCVICGGPHYPRQCSRSRGRCFLCGQEGHFQSDCPRSPLPAPFRHLHQHRPVPVRGHLLRITRQGGRQFCDMRGFCPSCPVRIGDWIMPVDLLALHKLGEFDVVLGMDWLTKYFATIDCKNRTVTFREPGQVEVVYRGCQSSLFAMTISSSRARQLISRGCVAYLATVVLRGVDDALELRISP</sequence>
<dbReference type="InterPro" id="IPR036875">
    <property type="entry name" value="Znf_CCHC_sf"/>
</dbReference>
<organism evidence="4">
    <name type="scientific">Ananas comosus var. bracteatus</name>
    <name type="common">red pineapple</name>
    <dbReference type="NCBI Taxonomy" id="296719"/>
    <lineage>
        <taxon>Eukaryota</taxon>
        <taxon>Viridiplantae</taxon>
        <taxon>Streptophyta</taxon>
        <taxon>Embryophyta</taxon>
        <taxon>Tracheophyta</taxon>
        <taxon>Spermatophyta</taxon>
        <taxon>Magnoliopsida</taxon>
        <taxon>Liliopsida</taxon>
        <taxon>Poales</taxon>
        <taxon>Bromeliaceae</taxon>
        <taxon>Bromelioideae</taxon>
        <taxon>Ananas</taxon>
    </lineage>
</organism>
<feature type="region of interest" description="Disordered" evidence="2">
    <location>
        <begin position="25"/>
        <end position="51"/>
    </location>
</feature>
<dbReference type="EMBL" id="LR862150">
    <property type="protein sequence ID" value="CAD1832698.1"/>
    <property type="molecule type" value="Genomic_DNA"/>
</dbReference>
<accession>A0A6V7PPV5</accession>
<dbReference type="PROSITE" id="PS50158">
    <property type="entry name" value="ZF_CCHC"/>
    <property type="match status" value="1"/>
</dbReference>
<dbReference type="PANTHER" id="PTHR15503:SF45">
    <property type="entry name" value="RNA-DIRECTED DNA POLYMERASE HOMOLOG"/>
    <property type="match status" value="1"/>
</dbReference>
<feature type="compositionally biased region" description="Low complexity" evidence="2">
    <location>
        <begin position="112"/>
        <end position="134"/>
    </location>
</feature>
<dbReference type="Pfam" id="PF08284">
    <property type="entry name" value="RVP_2"/>
    <property type="match status" value="1"/>
</dbReference>
<dbReference type="GO" id="GO:0003676">
    <property type="term" value="F:nucleic acid binding"/>
    <property type="evidence" value="ECO:0007669"/>
    <property type="project" value="InterPro"/>
</dbReference>
<dbReference type="InterPro" id="IPR021109">
    <property type="entry name" value="Peptidase_aspartic_dom_sf"/>
</dbReference>
<feature type="domain" description="CCHC-type" evidence="3">
    <location>
        <begin position="399"/>
        <end position="415"/>
    </location>
</feature>
<dbReference type="Pfam" id="PF00098">
    <property type="entry name" value="zf-CCHC"/>
    <property type="match status" value="1"/>
</dbReference>
<evidence type="ECO:0000259" key="3">
    <source>
        <dbReference type="PROSITE" id="PS50158"/>
    </source>
</evidence>
<dbReference type="InterPro" id="IPR001878">
    <property type="entry name" value="Znf_CCHC"/>
</dbReference>
<dbReference type="SMART" id="SM00343">
    <property type="entry name" value="ZnF_C2HC"/>
    <property type="match status" value="2"/>
</dbReference>
<keyword evidence="1" id="KW-0863">Zinc-finger</keyword>
<dbReference type="InterPro" id="IPR032567">
    <property type="entry name" value="RTL1-rel"/>
</dbReference>
<feature type="region of interest" description="Disordered" evidence="2">
    <location>
        <begin position="99"/>
        <end position="144"/>
    </location>
</feature>
<dbReference type="Gene3D" id="4.10.60.10">
    <property type="entry name" value="Zinc finger, CCHC-type"/>
    <property type="match status" value="1"/>
</dbReference>
<evidence type="ECO:0000256" key="1">
    <source>
        <dbReference type="PROSITE-ProRule" id="PRU00047"/>
    </source>
</evidence>
<keyword evidence="1" id="KW-0479">Metal-binding</keyword>
<feature type="region of interest" description="Disordered" evidence="2">
    <location>
        <begin position="326"/>
        <end position="380"/>
    </location>
</feature>
<dbReference type="InterPro" id="IPR005162">
    <property type="entry name" value="Retrotrans_gag_dom"/>
</dbReference>
<dbReference type="Pfam" id="PF03732">
    <property type="entry name" value="Retrotrans_gag"/>
    <property type="match status" value="1"/>
</dbReference>
<feature type="compositionally biased region" description="Low complexity" evidence="2">
    <location>
        <begin position="362"/>
        <end position="371"/>
    </location>
</feature>
<dbReference type="SUPFAM" id="SSF57756">
    <property type="entry name" value="Retrovirus zinc finger-like domains"/>
    <property type="match status" value="1"/>
</dbReference>
<gene>
    <name evidence="4" type="ORF">CB5_LOCUS15909</name>
</gene>
<evidence type="ECO:0000256" key="2">
    <source>
        <dbReference type="SAM" id="MobiDB-lite"/>
    </source>
</evidence>
<dbReference type="Gene3D" id="2.40.70.10">
    <property type="entry name" value="Acid Proteases"/>
    <property type="match status" value="1"/>
</dbReference>